<keyword evidence="3" id="KW-1185">Reference proteome</keyword>
<keyword evidence="1" id="KW-0472">Membrane</keyword>
<evidence type="ECO:0000256" key="1">
    <source>
        <dbReference type="SAM" id="Phobius"/>
    </source>
</evidence>
<gene>
    <name evidence="2" type="ORF">POL68_41125</name>
</gene>
<feature type="transmembrane region" description="Helical" evidence="1">
    <location>
        <begin position="181"/>
        <end position="199"/>
    </location>
</feature>
<feature type="transmembrane region" description="Helical" evidence="1">
    <location>
        <begin position="153"/>
        <end position="175"/>
    </location>
</feature>
<proteinExistence type="predicted"/>
<dbReference type="EMBL" id="JAQNDM010000002">
    <property type="protein sequence ID" value="MDC0714924.1"/>
    <property type="molecule type" value="Genomic_DNA"/>
</dbReference>
<protein>
    <submittedName>
        <fullName evidence="2">Uncharacterized protein</fullName>
    </submittedName>
</protein>
<feature type="transmembrane region" description="Helical" evidence="1">
    <location>
        <begin position="121"/>
        <end position="141"/>
    </location>
</feature>
<name>A0ABT5DPD5_9BACT</name>
<reference evidence="2 3" key="1">
    <citation type="submission" date="2022-11" db="EMBL/GenBank/DDBJ databases">
        <title>Minimal conservation of predation-associated metabolite biosynthetic gene clusters underscores biosynthetic potential of Myxococcota including descriptions for ten novel species: Archangium lansinium sp. nov., Myxococcus landrumus sp. nov., Nannocystis bai.</title>
        <authorList>
            <person name="Ahearne A."/>
            <person name="Stevens C."/>
            <person name="Dowd S."/>
        </authorList>
    </citation>
    <scope>NUCLEOTIDE SEQUENCE [LARGE SCALE GENOMIC DNA]</scope>
    <source>
        <strain evidence="2 3">NCWAL01</strain>
    </source>
</reference>
<dbReference type="Proteomes" id="UP001221838">
    <property type="component" value="Unassembled WGS sequence"/>
</dbReference>
<keyword evidence="1" id="KW-1133">Transmembrane helix</keyword>
<comment type="caution">
    <text evidence="2">The sequence shown here is derived from an EMBL/GenBank/DDBJ whole genome shotgun (WGS) entry which is preliminary data.</text>
</comment>
<dbReference type="RefSeq" id="WP_272145604.1">
    <property type="nucleotide sequence ID" value="NZ_JAQNDM010000002.1"/>
</dbReference>
<accession>A0ABT5DPD5</accession>
<sequence>MMDFTRVPEPPSPRARLKKAATLAAGLARGYGPLMVASAVGWTCGYGLLGTQLKLAGLSPPLGQIPAAWLLPLQKGALTCAAETLQAMALPRGQRLRWVKRGTTGAVAAVILWQWQQLDPGQGILLYGLLVAALQFTSTLWQRAGKLRTLGIGLLWVPARTLTWSLAMLLTAAAGQRWEPLLGWALGGALSGLSLAVLLRLGTPKAPTFAAPPGPFSVPSESPQGISP</sequence>
<evidence type="ECO:0000313" key="2">
    <source>
        <dbReference type="EMBL" id="MDC0714924.1"/>
    </source>
</evidence>
<evidence type="ECO:0000313" key="3">
    <source>
        <dbReference type="Proteomes" id="UP001221838"/>
    </source>
</evidence>
<organism evidence="2 3">
    <name type="scientific">Stigmatella ashevillensis</name>
    <dbReference type="NCBI Taxonomy" id="2995309"/>
    <lineage>
        <taxon>Bacteria</taxon>
        <taxon>Pseudomonadati</taxon>
        <taxon>Myxococcota</taxon>
        <taxon>Myxococcia</taxon>
        <taxon>Myxococcales</taxon>
        <taxon>Cystobacterineae</taxon>
        <taxon>Archangiaceae</taxon>
        <taxon>Stigmatella</taxon>
    </lineage>
</organism>
<keyword evidence="1" id="KW-0812">Transmembrane</keyword>